<feature type="transmembrane region" description="Helical" evidence="1">
    <location>
        <begin position="161"/>
        <end position="182"/>
    </location>
</feature>
<feature type="transmembrane region" description="Helical" evidence="1">
    <location>
        <begin position="55"/>
        <end position="78"/>
    </location>
</feature>
<dbReference type="Gene3D" id="1.10.1760.20">
    <property type="match status" value="1"/>
</dbReference>
<dbReference type="EMBL" id="JACOOY010000013">
    <property type="protein sequence ID" value="MBC5665691.1"/>
    <property type="molecule type" value="Genomic_DNA"/>
</dbReference>
<keyword evidence="1" id="KW-0812">Transmembrane</keyword>
<evidence type="ECO:0000313" key="3">
    <source>
        <dbReference type="Proteomes" id="UP000647235"/>
    </source>
</evidence>
<gene>
    <name evidence="2" type="ORF">H8S07_10495</name>
</gene>
<keyword evidence="3" id="KW-1185">Reference proteome</keyword>
<proteinExistence type="predicted"/>
<name>A0ABR7EWF5_9FIRM</name>
<comment type="caution">
    <text evidence="2">The sequence shown here is derived from an EMBL/GenBank/DDBJ whole genome shotgun (WGS) entry which is preliminary data.</text>
</comment>
<sequence>MFQMLVNSEGGLTTAGYVTCIVVGVILFLLGSVFARKGTQNVNENGSKAKKGIGIAVGTNQLVFCAMAIALAVVTSYLKIFSLPWGGSVTLCSMLFIVLVANWYGVQTGILVGLTYGILQFIQEPYVLSFFQVCCDYILAFAALGVAGFFAKSSNGLLKGYIAAVLARGAFHALGGYLYWMSYMPENFPQALKSVYPIVYNYSYLLAEGVLTVLVISIPAVKKALAQIKRIATA</sequence>
<dbReference type="InterPro" id="IPR012651">
    <property type="entry name" value="Thia_Transptr_ThiT"/>
</dbReference>
<reference evidence="2 3" key="1">
    <citation type="submission" date="2020-08" db="EMBL/GenBank/DDBJ databases">
        <title>Genome public.</title>
        <authorList>
            <person name="Liu C."/>
            <person name="Sun Q."/>
        </authorList>
    </citation>
    <scope>NUCLEOTIDE SEQUENCE [LARGE SCALE GENOMIC DNA]</scope>
    <source>
        <strain evidence="2 3">NSJ-36</strain>
    </source>
</reference>
<dbReference type="RefSeq" id="WP_186855974.1">
    <property type="nucleotide sequence ID" value="NZ_JACOOY010000013.1"/>
</dbReference>
<evidence type="ECO:0000313" key="2">
    <source>
        <dbReference type="EMBL" id="MBC5665691.1"/>
    </source>
</evidence>
<feature type="transmembrane region" description="Helical" evidence="1">
    <location>
        <begin position="12"/>
        <end position="35"/>
    </location>
</feature>
<accession>A0ABR7EWF5</accession>
<keyword evidence="1" id="KW-1133">Transmembrane helix</keyword>
<protein>
    <submittedName>
        <fullName evidence="2">Energy-coupled thiamine transporter ThiT</fullName>
    </submittedName>
</protein>
<keyword evidence="1" id="KW-0472">Membrane</keyword>
<dbReference type="Proteomes" id="UP000647235">
    <property type="component" value="Unassembled WGS sequence"/>
</dbReference>
<feature type="transmembrane region" description="Helical" evidence="1">
    <location>
        <begin position="126"/>
        <end position="149"/>
    </location>
</feature>
<feature type="transmembrane region" description="Helical" evidence="1">
    <location>
        <begin position="85"/>
        <end position="106"/>
    </location>
</feature>
<evidence type="ECO:0000256" key="1">
    <source>
        <dbReference type="SAM" id="Phobius"/>
    </source>
</evidence>
<dbReference type="Pfam" id="PF09515">
    <property type="entry name" value="Thia_YuaJ"/>
    <property type="match status" value="1"/>
</dbReference>
<organism evidence="2 3">
    <name type="scientific">Dorea hominis</name>
    <dbReference type="NCBI Taxonomy" id="2763040"/>
    <lineage>
        <taxon>Bacteria</taxon>
        <taxon>Bacillati</taxon>
        <taxon>Bacillota</taxon>
        <taxon>Clostridia</taxon>
        <taxon>Lachnospirales</taxon>
        <taxon>Lachnospiraceae</taxon>
        <taxon>Dorea</taxon>
    </lineage>
</organism>
<feature type="transmembrane region" description="Helical" evidence="1">
    <location>
        <begin position="202"/>
        <end position="221"/>
    </location>
</feature>